<keyword evidence="3" id="KW-0804">Transcription</keyword>
<evidence type="ECO:0000259" key="5">
    <source>
        <dbReference type="PROSITE" id="PS50977"/>
    </source>
</evidence>
<dbReference type="PRINTS" id="PR00455">
    <property type="entry name" value="HTHTETR"/>
</dbReference>
<sequence length="200" mass="22661">MAKKKIDASTEEKIIEAARKVFTEKGYAATRTRDIAEEAGLNLALLNYYFRSKEKLFSLVMAEKVGQLFGIIAPIVNDDKTTLQEKIELIVPAYLNVLLQNPGLPLFVLSEIRNNPEHFSNRVQAGKILTQSVLVKQLLEKQPNVNPLQFILNLLGMCIFPFVTKPVFEASGLLNENSFNQLIEERKTLIVKWVNLMLDN</sequence>
<organism evidence="6 7">
    <name type="scientific">Flavobacterium crocinum</name>
    <dbReference type="NCBI Taxonomy" id="2183896"/>
    <lineage>
        <taxon>Bacteria</taxon>
        <taxon>Pseudomonadati</taxon>
        <taxon>Bacteroidota</taxon>
        <taxon>Flavobacteriia</taxon>
        <taxon>Flavobacteriales</taxon>
        <taxon>Flavobacteriaceae</taxon>
        <taxon>Flavobacterium</taxon>
    </lineage>
</organism>
<dbReference type="PANTHER" id="PTHR30055">
    <property type="entry name" value="HTH-TYPE TRANSCRIPTIONAL REGULATOR RUTR"/>
    <property type="match status" value="1"/>
</dbReference>
<dbReference type="PROSITE" id="PS50977">
    <property type="entry name" value="HTH_TETR_2"/>
    <property type="match status" value="1"/>
</dbReference>
<evidence type="ECO:0000256" key="2">
    <source>
        <dbReference type="ARBA" id="ARBA00023125"/>
    </source>
</evidence>
<dbReference type="AlphaFoldDB" id="A0A2S1YFW8"/>
<feature type="domain" description="HTH tetR-type" evidence="5">
    <location>
        <begin position="8"/>
        <end position="68"/>
    </location>
</feature>
<name>A0A2S1YFW8_9FLAO</name>
<dbReference type="GO" id="GO:0003700">
    <property type="term" value="F:DNA-binding transcription factor activity"/>
    <property type="evidence" value="ECO:0007669"/>
    <property type="project" value="TreeGrafter"/>
</dbReference>
<accession>A0A2S1YFW8</accession>
<reference evidence="6 7" key="1">
    <citation type="submission" date="2018-05" db="EMBL/GenBank/DDBJ databases">
        <title>Genome sequencing of Flavobacterium sp. HYN0056.</title>
        <authorList>
            <person name="Yi H."/>
            <person name="Baek C."/>
        </authorList>
    </citation>
    <scope>NUCLEOTIDE SEQUENCE [LARGE SCALE GENOMIC DNA]</scope>
    <source>
        <strain evidence="6 7">HYN0056</strain>
    </source>
</reference>
<evidence type="ECO:0000256" key="4">
    <source>
        <dbReference type="PROSITE-ProRule" id="PRU00335"/>
    </source>
</evidence>
<feature type="DNA-binding region" description="H-T-H motif" evidence="4">
    <location>
        <begin position="31"/>
        <end position="50"/>
    </location>
</feature>
<evidence type="ECO:0000256" key="3">
    <source>
        <dbReference type="ARBA" id="ARBA00023163"/>
    </source>
</evidence>
<dbReference type="EMBL" id="CP029255">
    <property type="protein sequence ID" value="AWK02945.1"/>
    <property type="molecule type" value="Genomic_DNA"/>
</dbReference>
<dbReference type="Gene3D" id="1.10.357.10">
    <property type="entry name" value="Tetracycline Repressor, domain 2"/>
    <property type="match status" value="1"/>
</dbReference>
<dbReference type="SUPFAM" id="SSF46689">
    <property type="entry name" value="Homeodomain-like"/>
    <property type="match status" value="1"/>
</dbReference>
<evidence type="ECO:0000256" key="1">
    <source>
        <dbReference type="ARBA" id="ARBA00023015"/>
    </source>
</evidence>
<dbReference type="GO" id="GO:0000976">
    <property type="term" value="F:transcription cis-regulatory region binding"/>
    <property type="evidence" value="ECO:0007669"/>
    <property type="project" value="TreeGrafter"/>
</dbReference>
<dbReference type="RefSeq" id="WP_109190560.1">
    <property type="nucleotide sequence ID" value="NZ_CP029255.1"/>
</dbReference>
<keyword evidence="7" id="KW-1185">Reference proteome</keyword>
<dbReference type="InterPro" id="IPR009057">
    <property type="entry name" value="Homeodomain-like_sf"/>
</dbReference>
<proteinExistence type="predicted"/>
<keyword evidence="2 4" id="KW-0238">DNA-binding</keyword>
<protein>
    <submittedName>
        <fullName evidence="6">TetR family transcriptional regulator</fullName>
    </submittedName>
</protein>
<evidence type="ECO:0000313" key="6">
    <source>
        <dbReference type="EMBL" id="AWK02945.1"/>
    </source>
</evidence>
<evidence type="ECO:0000313" key="7">
    <source>
        <dbReference type="Proteomes" id="UP000245250"/>
    </source>
</evidence>
<dbReference type="InterPro" id="IPR001647">
    <property type="entry name" value="HTH_TetR"/>
</dbReference>
<dbReference type="InterPro" id="IPR050109">
    <property type="entry name" value="HTH-type_TetR-like_transc_reg"/>
</dbReference>
<dbReference type="KEGG" id="fcr:HYN56_01425"/>
<dbReference type="Proteomes" id="UP000245250">
    <property type="component" value="Chromosome"/>
</dbReference>
<dbReference type="Pfam" id="PF00440">
    <property type="entry name" value="TetR_N"/>
    <property type="match status" value="1"/>
</dbReference>
<gene>
    <name evidence="6" type="ORF">HYN56_01425</name>
</gene>
<dbReference type="PANTHER" id="PTHR30055:SF234">
    <property type="entry name" value="HTH-TYPE TRANSCRIPTIONAL REGULATOR BETI"/>
    <property type="match status" value="1"/>
</dbReference>
<dbReference type="OrthoDB" id="9789566at2"/>
<keyword evidence="1" id="KW-0805">Transcription regulation</keyword>